<dbReference type="Proteomes" id="UP000601435">
    <property type="component" value="Unassembled WGS sequence"/>
</dbReference>
<feature type="non-terminal residue" evidence="1">
    <location>
        <position position="126"/>
    </location>
</feature>
<gene>
    <name evidence="1" type="ORF">SNEC2469_LOCUS30922</name>
</gene>
<accession>A0A813BL23</accession>
<proteinExistence type="predicted"/>
<dbReference type="AlphaFoldDB" id="A0A813BL23"/>
<name>A0A813BL23_9DINO</name>
<dbReference type="EMBL" id="CAJNJA010073408">
    <property type="protein sequence ID" value="CAE7909627.1"/>
    <property type="molecule type" value="Genomic_DNA"/>
</dbReference>
<dbReference type="OrthoDB" id="10657894at2759"/>
<keyword evidence="2" id="KW-1185">Reference proteome</keyword>
<comment type="caution">
    <text evidence="1">The sequence shown here is derived from an EMBL/GenBank/DDBJ whole genome shotgun (WGS) entry which is preliminary data.</text>
</comment>
<evidence type="ECO:0000313" key="1">
    <source>
        <dbReference type="EMBL" id="CAE7909627.1"/>
    </source>
</evidence>
<evidence type="ECO:0008006" key="3">
    <source>
        <dbReference type="Google" id="ProtNLM"/>
    </source>
</evidence>
<reference evidence="1" key="1">
    <citation type="submission" date="2021-02" db="EMBL/GenBank/DDBJ databases">
        <authorList>
            <person name="Dougan E. K."/>
            <person name="Rhodes N."/>
            <person name="Thang M."/>
            <person name="Chan C."/>
        </authorList>
    </citation>
    <scope>NUCLEOTIDE SEQUENCE</scope>
</reference>
<sequence>MAGGVINQKFLVCRDTKVRQAPAKVSTKFHDLKAGQTVVVLDQPRQLPDGSLCVPIQPRGWVDADVLQDFPGSSTSEVTTQVESSGEDAWQYARDAEPKVAYNDGRAKAGDAWAKYGGNKSNWDHN</sequence>
<organism evidence="1 2">
    <name type="scientific">Symbiodinium necroappetens</name>
    <dbReference type="NCBI Taxonomy" id="1628268"/>
    <lineage>
        <taxon>Eukaryota</taxon>
        <taxon>Sar</taxon>
        <taxon>Alveolata</taxon>
        <taxon>Dinophyceae</taxon>
        <taxon>Suessiales</taxon>
        <taxon>Symbiodiniaceae</taxon>
        <taxon>Symbiodinium</taxon>
    </lineage>
</organism>
<protein>
    <recommendedName>
        <fullName evidence="3">SH3 domain-containing protein</fullName>
    </recommendedName>
</protein>
<evidence type="ECO:0000313" key="2">
    <source>
        <dbReference type="Proteomes" id="UP000601435"/>
    </source>
</evidence>